<sequence length="355" mass="37816">MTIYAYIGSYASASGPGLLAASYDPATGKLELLQEVSGLSNPTFLDVNADDFRLYALFDVKDAEGNRTGGAAAYTIDRSNGKLALINEATTTPAPTCHLVLDETNSFIIVASYHGGLIGVSELLEDGGVGSSSDLKQHHGSSVHPAQTQARAHSVFIAPGNRYAVACDLGLDKLFVYSLDAGAGKLTLKSETSVAPGSGPRHFVFHPSQPYGYAINELNSTVTAFHYDNEEGKLTELQTLSTLPEDFAGESYCADIHISPDGKFVYGSNRGHDSIVVYAVDQASGKLNVVEYTSTLGGHPRNFGLSPDGRFLLVANRDGNNIVTFRRDEQSGKLEATGDQLAASKPVCIKFLEVR</sequence>
<dbReference type="Proteomes" id="UP000640274">
    <property type="component" value="Unassembled WGS sequence"/>
</dbReference>
<evidence type="ECO:0000313" key="3">
    <source>
        <dbReference type="Proteomes" id="UP000640274"/>
    </source>
</evidence>
<accession>A0A934J506</accession>
<proteinExistence type="inferred from homology"/>
<dbReference type="InterPro" id="IPR015943">
    <property type="entry name" value="WD40/YVTN_repeat-like_dom_sf"/>
</dbReference>
<dbReference type="PANTHER" id="PTHR30344">
    <property type="entry name" value="6-PHOSPHOGLUCONOLACTONASE-RELATED"/>
    <property type="match status" value="1"/>
</dbReference>
<comment type="caution">
    <text evidence="2">The sequence shown here is derived from an EMBL/GenBank/DDBJ whole genome shotgun (WGS) entry which is preliminary data.</text>
</comment>
<organism evidence="2 3">
    <name type="scientific">Paenibacillus roseus</name>
    <dbReference type="NCBI Taxonomy" id="2798579"/>
    <lineage>
        <taxon>Bacteria</taxon>
        <taxon>Bacillati</taxon>
        <taxon>Bacillota</taxon>
        <taxon>Bacilli</taxon>
        <taxon>Bacillales</taxon>
        <taxon>Paenibacillaceae</taxon>
        <taxon>Paenibacillus</taxon>
    </lineage>
</organism>
<dbReference type="SUPFAM" id="SSF51004">
    <property type="entry name" value="C-terminal (heme d1) domain of cytochrome cd1-nitrite reductase"/>
    <property type="match status" value="1"/>
</dbReference>
<dbReference type="AlphaFoldDB" id="A0A934J506"/>
<protein>
    <submittedName>
        <fullName evidence="2">Lactonase family protein</fullName>
    </submittedName>
</protein>
<keyword evidence="3" id="KW-1185">Reference proteome</keyword>
<dbReference type="Gene3D" id="2.130.10.10">
    <property type="entry name" value="YVTN repeat-like/Quinoprotein amine dehydrogenase"/>
    <property type="match status" value="1"/>
</dbReference>
<name>A0A934J506_9BACL</name>
<dbReference type="Pfam" id="PF10282">
    <property type="entry name" value="Lactonase"/>
    <property type="match status" value="1"/>
</dbReference>
<dbReference type="EMBL" id="JAELUP010000010">
    <property type="protein sequence ID" value="MBJ6360545.1"/>
    <property type="molecule type" value="Genomic_DNA"/>
</dbReference>
<dbReference type="InterPro" id="IPR019405">
    <property type="entry name" value="Lactonase_7-beta_prop"/>
</dbReference>
<reference evidence="2" key="1">
    <citation type="submission" date="2020-12" db="EMBL/GenBank/DDBJ databases">
        <authorList>
            <person name="Huq M.A."/>
        </authorList>
    </citation>
    <scope>NUCLEOTIDE SEQUENCE</scope>
    <source>
        <strain evidence="2">MAHUQ-46</strain>
    </source>
</reference>
<dbReference type="InterPro" id="IPR050282">
    <property type="entry name" value="Cycloisomerase_2"/>
</dbReference>
<evidence type="ECO:0000256" key="1">
    <source>
        <dbReference type="ARBA" id="ARBA00005564"/>
    </source>
</evidence>
<dbReference type="FunFam" id="2.130.10.10:FF:000306">
    <property type="entry name" value="3-carboxymuconate cyclase"/>
    <property type="match status" value="1"/>
</dbReference>
<dbReference type="GO" id="GO:0017057">
    <property type="term" value="F:6-phosphogluconolactonase activity"/>
    <property type="evidence" value="ECO:0007669"/>
    <property type="project" value="TreeGrafter"/>
</dbReference>
<evidence type="ECO:0000313" key="2">
    <source>
        <dbReference type="EMBL" id="MBJ6360545.1"/>
    </source>
</evidence>
<gene>
    <name evidence="2" type="ORF">JFN88_04295</name>
</gene>
<comment type="similarity">
    <text evidence="1">Belongs to the cycloisomerase 2 family.</text>
</comment>
<dbReference type="RefSeq" id="WP_199018098.1">
    <property type="nucleotide sequence ID" value="NZ_JAELUP010000010.1"/>
</dbReference>
<dbReference type="InterPro" id="IPR011048">
    <property type="entry name" value="Haem_d1_sf"/>
</dbReference>
<dbReference type="PANTHER" id="PTHR30344:SF1">
    <property type="entry name" value="6-PHOSPHOGLUCONOLACTONASE"/>
    <property type="match status" value="1"/>
</dbReference>
<dbReference type="GO" id="GO:0005829">
    <property type="term" value="C:cytosol"/>
    <property type="evidence" value="ECO:0007669"/>
    <property type="project" value="TreeGrafter"/>
</dbReference>